<protein>
    <recommendedName>
        <fullName evidence="1">glutathione gamma-glutamylcysteinyltransferase</fullName>
        <ecNumber evidence="1">2.3.2.15</ecNumber>
    </recommendedName>
</protein>
<dbReference type="GO" id="GO:0016756">
    <property type="term" value="F:glutathione gamma-glutamylcysteinyltransferase activity"/>
    <property type="evidence" value="ECO:0007669"/>
    <property type="project" value="UniProtKB-EC"/>
</dbReference>
<dbReference type="Pfam" id="PF05023">
    <property type="entry name" value="Phytochelatin"/>
    <property type="match status" value="1"/>
</dbReference>
<dbReference type="EC" id="2.3.2.15" evidence="1"/>
<proteinExistence type="predicted"/>
<organism evidence="4 5">
    <name type="scientific">Butyribacter intestini</name>
    <dbReference type="NCBI Taxonomy" id="1703332"/>
    <lineage>
        <taxon>Bacteria</taxon>
        <taxon>Bacillati</taxon>
        <taxon>Bacillota</taxon>
        <taxon>Clostridia</taxon>
        <taxon>Lachnospirales</taxon>
        <taxon>Lachnospiraceae</taxon>
        <taxon>Butyribacter</taxon>
    </lineage>
</organism>
<dbReference type="InterPro" id="IPR038765">
    <property type="entry name" value="Papain-like_cys_pep_sf"/>
</dbReference>
<dbReference type="Proteomes" id="UP000050833">
    <property type="component" value="Unassembled WGS sequence"/>
</dbReference>
<dbReference type="InterPro" id="IPR038156">
    <property type="entry name" value="PCS_N_sf"/>
</dbReference>
<dbReference type="EMBL" id="LLKB01000006">
    <property type="protein sequence ID" value="KQC84335.1"/>
    <property type="molecule type" value="Genomic_DNA"/>
</dbReference>
<dbReference type="InterPro" id="IPR007719">
    <property type="entry name" value="PCS_N"/>
</dbReference>
<evidence type="ECO:0000256" key="1">
    <source>
        <dbReference type="ARBA" id="ARBA00012468"/>
    </source>
</evidence>
<keyword evidence="2" id="KW-0104">Cadmium</keyword>
<dbReference type="GO" id="GO:0010038">
    <property type="term" value="P:response to metal ion"/>
    <property type="evidence" value="ECO:0007669"/>
    <property type="project" value="InterPro"/>
</dbReference>
<dbReference type="RefSeq" id="WP_055945901.1">
    <property type="nucleotide sequence ID" value="NZ_JAQDCV010000003.1"/>
</dbReference>
<keyword evidence="5" id="KW-1185">Reference proteome</keyword>
<dbReference type="AlphaFoldDB" id="A0AAW3JPW7"/>
<dbReference type="GO" id="GO:0046938">
    <property type="term" value="P:phytochelatin biosynthetic process"/>
    <property type="evidence" value="ECO:0007669"/>
    <property type="project" value="InterPro"/>
</dbReference>
<feature type="domain" description="Peptidase C83" evidence="3">
    <location>
        <begin position="212"/>
        <end position="286"/>
    </location>
</feature>
<evidence type="ECO:0000313" key="4">
    <source>
        <dbReference type="EMBL" id="KQC84335.1"/>
    </source>
</evidence>
<dbReference type="Gene3D" id="3.90.70.30">
    <property type="entry name" value="Phytochelatin synthase, N-terminal domain"/>
    <property type="match status" value="1"/>
</dbReference>
<dbReference type="GO" id="GO:0046872">
    <property type="term" value="F:metal ion binding"/>
    <property type="evidence" value="ECO:0007669"/>
    <property type="project" value="InterPro"/>
</dbReference>
<gene>
    <name evidence="4" type="ORF">APZ18_13595</name>
</gene>
<sequence>MANKKRKKPYIVRLMRKIKKTFRMWKRKNPLKAYRLHIITTVCILAIVAFATFKTGLAHDFVRHFSESEEASVTEAPADTMTPQPTEEVVQTAAPAPVQTKVPAKKNTVDTRYLYSYFQGPKAWKKKLAWSGYWGDAYIGGRKFGAYGCGLCCMANVYSSITSETYKASPVDMRNFVKKKTGYWGVGAIDWKYMVVGMRKAGIYCGPKRKPKRYSSFRRDIAKSKCAVVLVSSYDSTCFWKGTPGHYVTIFAYDKKRDRVFLADSGDPKHNRRWISLKKVYRSLKKASRYQYVCVTGYNNKKDAFKNRKARGKWIKPAYMR</sequence>
<name>A0AAW3JPW7_9FIRM</name>
<comment type="caution">
    <text evidence="4">The sequence shown here is derived from an EMBL/GenBank/DDBJ whole genome shotgun (WGS) entry which is preliminary data.</text>
</comment>
<accession>A0AAW3JPW7</accession>
<evidence type="ECO:0000313" key="5">
    <source>
        <dbReference type="Proteomes" id="UP000050833"/>
    </source>
</evidence>
<dbReference type="SUPFAM" id="SSF54001">
    <property type="entry name" value="Cysteine proteinases"/>
    <property type="match status" value="1"/>
</dbReference>
<evidence type="ECO:0000256" key="2">
    <source>
        <dbReference type="ARBA" id="ARBA00022539"/>
    </source>
</evidence>
<evidence type="ECO:0000259" key="3">
    <source>
        <dbReference type="Pfam" id="PF05023"/>
    </source>
</evidence>
<reference evidence="4 5" key="1">
    <citation type="submission" date="2015-10" db="EMBL/GenBank/DDBJ databases">
        <title>Butyribacter intestini gen. nov., sp. nov., a butyric acid-producing bacterium of the family Lachnospiraceae isolated from the human faeces.</title>
        <authorList>
            <person name="Zou Y."/>
            <person name="Xue W."/>
            <person name="Luo G."/>
            <person name="Lv M."/>
        </authorList>
    </citation>
    <scope>NUCLEOTIDE SEQUENCE [LARGE SCALE GENOMIC DNA]</scope>
    <source>
        <strain evidence="4 5">TF01-11</strain>
    </source>
</reference>